<dbReference type="Proteomes" id="UP000801492">
    <property type="component" value="Unassembled WGS sequence"/>
</dbReference>
<accession>A0A8K0CUT5</accession>
<evidence type="ECO:0000256" key="2">
    <source>
        <dbReference type="ARBA" id="ARBA00005594"/>
    </source>
</evidence>
<evidence type="ECO:0000256" key="7">
    <source>
        <dbReference type="ARBA" id="ARBA00022833"/>
    </source>
</evidence>
<comment type="function">
    <text evidence="13">In addition to its role as an aminoacyl-tRNA synthetase, has also cysteine persulfide synthase activity. Produces reactive persulfide species such as cysteine persulfide (CysSSH) from substrate cysteine and mediate direct incorporation of CysSSH into proteins during translations, resulting in protein persulfides and polysulfides. CysSSHs behave as potent antioxidants and cellular protectants.</text>
</comment>
<keyword evidence="4" id="KW-0436">Ligase</keyword>
<dbReference type="OrthoDB" id="438179at2759"/>
<comment type="catalytic activity">
    <reaction evidence="16">
        <text>S-sulfanyl-L-cysteine + L-cysteine = S-disulfanyl-L-cysteine + L-alanine</text>
        <dbReference type="Rhea" id="RHEA:78627"/>
        <dbReference type="ChEBI" id="CHEBI:35235"/>
        <dbReference type="ChEBI" id="CHEBI:57972"/>
        <dbReference type="ChEBI" id="CHEBI:58591"/>
        <dbReference type="ChEBI" id="CHEBI:229465"/>
    </reaction>
    <physiologicalReaction direction="left-to-right" evidence="16">
        <dbReference type="Rhea" id="RHEA:78628"/>
    </physiologicalReaction>
</comment>
<evidence type="ECO:0000256" key="17">
    <source>
        <dbReference type="ARBA" id="ARBA00048609"/>
    </source>
</evidence>
<evidence type="ECO:0000256" key="3">
    <source>
        <dbReference type="ARBA" id="ARBA00012832"/>
    </source>
</evidence>
<evidence type="ECO:0000256" key="5">
    <source>
        <dbReference type="ARBA" id="ARBA00022723"/>
    </source>
</evidence>
<comment type="caution">
    <text evidence="20">The sequence shown here is derived from an EMBL/GenBank/DDBJ whole genome shotgun (WGS) entry which is preliminary data.</text>
</comment>
<comment type="catalytic activity">
    <reaction evidence="17">
        <text>S-sulfanyl-L-cysteine + tRNA(Cys) + ATP = (S)-sulfanyl-L-cysteinyl-tRNA(Cys) + AMP + diphosphate</text>
        <dbReference type="Rhea" id="RHEA:78647"/>
        <dbReference type="Rhea" id="RHEA-COMP:9661"/>
        <dbReference type="Rhea" id="RHEA-COMP:19119"/>
        <dbReference type="ChEBI" id="CHEBI:30616"/>
        <dbReference type="ChEBI" id="CHEBI:33019"/>
        <dbReference type="ChEBI" id="CHEBI:58591"/>
        <dbReference type="ChEBI" id="CHEBI:78442"/>
        <dbReference type="ChEBI" id="CHEBI:229520"/>
        <dbReference type="ChEBI" id="CHEBI:456215"/>
    </reaction>
    <physiologicalReaction direction="left-to-right" evidence="17">
        <dbReference type="Rhea" id="RHEA:78648"/>
    </physiologicalReaction>
</comment>
<dbReference type="InterPro" id="IPR014729">
    <property type="entry name" value="Rossmann-like_a/b/a_fold"/>
</dbReference>
<evidence type="ECO:0000256" key="16">
    <source>
        <dbReference type="ARBA" id="ARBA00047731"/>
    </source>
</evidence>
<evidence type="ECO:0000256" key="15">
    <source>
        <dbReference type="ARBA" id="ARBA00047548"/>
    </source>
</evidence>
<evidence type="ECO:0000256" key="14">
    <source>
        <dbReference type="ARBA" id="ARBA00047499"/>
    </source>
</evidence>
<evidence type="ECO:0000256" key="11">
    <source>
        <dbReference type="ARBA" id="ARBA00031499"/>
    </source>
</evidence>
<evidence type="ECO:0000256" key="12">
    <source>
        <dbReference type="ARBA" id="ARBA00043868"/>
    </source>
</evidence>
<dbReference type="InterPro" id="IPR015803">
    <property type="entry name" value="Cys-tRNA-ligase"/>
</dbReference>
<comment type="function">
    <text evidence="12">Mitochondrial cysteine-specific aminoacyl-tRNA synthetase that catalyzes the ATP-dependent ligation of cysteine to tRNA(Cys).</text>
</comment>
<dbReference type="GO" id="GO:0005737">
    <property type="term" value="C:cytoplasm"/>
    <property type="evidence" value="ECO:0007669"/>
    <property type="project" value="TreeGrafter"/>
</dbReference>
<dbReference type="PANTHER" id="PTHR10890">
    <property type="entry name" value="CYSTEINYL-TRNA SYNTHETASE"/>
    <property type="match status" value="1"/>
</dbReference>
<sequence>MVLRNVILNNVRRKHTWIKPEGYDTGISVYNCIVKEKVPLIVKNKEFTSWYTCGPTVYDSAHIGHASCYVKLDIIQRILRNHFKINLITVMNITDVDDKIIKKSLQSEKTPTEIVQHYEKEFWDDMECLNVVKPNLILRVTENMHIIKDFIKRLVHSKHAYKDEGGSVVFNVKTVNDYGKLQNIVQRDSSNLEENLQTPNTDFAVWKAVKENEPYWDAVFGAGRPGWHTECSALASAVYGDNIDIHAGGIDLRFPHHENEEAQCCAYFSKSQWVNYWLHTGHLMQNSIKMSKSLNNTLTIQNMLKICDAETFRMMCLMSHYRHNMEFSEEYVKTAQTLLKSYKNFVVDCKAFISGKLHSAINREILNSNLTENINKLHMALNNDFDTAACIKIINSVVASTNKMLHTPVESANNNLTDVASVISILNFVVNTFQLFGMDLNKTVAVNQIESSDLTELLEILNKFRQNVRILGLANKDKSLLQLCDGVRDDLKKCGIIIKDHGKLSSWSK</sequence>
<proteinExistence type="inferred from homology"/>
<evidence type="ECO:0000313" key="21">
    <source>
        <dbReference type="Proteomes" id="UP000801492"/>
    </source>
</evidence>
<dbReference type="Pfam" id="PF01406">
    <property type="entry name" value="tRNA-synt_1e"/>
    <property type="match status" value="1"/>
</dbReference>
<evidence type="ECO:0000256" key="1">
    <source>
        <dbReference type="ARBA" id="ARBA00001947"/>
    </source>
</evidence>
<reference evidence="20" key="1">
    <citation type="submission" date="2019-08" db="EMBL/GenBank/DDBJ databases">
        <title>The genome of the North American firefly Photinus pyralis.</title>
        <authorList>
            <consortium name="Photinus pyralis genome working group"/>
            <person name="Fallon T.R."/>
            <person name="Sander Lower S.E."/>
            <person name="Weng J.-K."/>
        </authorList>
    </citation>
    <scope>NUCLEOTIDE SEQUENCE</scope>
    <source>
        <strain evidence="20">TRF0915ILg1</strain>
        <tissue evidence="20">Whole body</tissue>
    </source>
</reference>
<comment type="catalytic activity">
    <reaction evidence="15">
        <text>2 L-cysteine = S-sulfanyl-L-cysteine + L-alanine</text>
        <dbReference type="Rhea" id="RHEA:78543"/>
        <dbReference type="ChEBI" id="CHEBI:35235"/>
        <dbReference type="ChEBI" id="CHEBI:57972"/>
        <dbReference type="ChEBI" id="CHEBI:58591"/>
    </reaction>
    <physiologicalReaction direction="left-to-right" evidence="15">
        <dbReference type="Rhea" id="RHEA:78544"/>
    </physiologicalReaction>
</comment>
<dbReference type="EC" id="6.1.1.16" evidence="3"/>
<dbReference type="HAMAP" id="MF_00041">
    <property type="entry name" value="Cys_tRNA_synth"/>
    <property type="match status" value="1"/>
</dbReference>
<comment type="cofactor">
    <cofactor evidence="1">
        <name>Zn(2+)</name>
        <dbReference type="ChEBI" id="CHEBI:29105"/>
    </cofactor>
</comment>
<evidence type="ECO:0000256" key="18">
    <source>
        <dbReference type="ARBA" id="ARBA00049046"/>
    </source>
</evidence>
<dbReference type="InterPro" id="IPR032678">
    <property type="entry name" value="tRNA-synt_1_cat_dom"/>
</dbReference>
<keyword evidence="8" id="KW-0067">ATP-binding</keyword>
<dbReference type="Gene3D" id="3.40.50.620">
    <property type="entry name" value="HUPs"/>
    <property type="match status" value="1"/>
</dbReference>
<evidence type="ECO:0000256" key="10">
    <source>
        <dbReference type="ARBA" id="ARBA00023146"/>
    </source>
</evidence>
<keyword evidence="5" id="KW-0479">Metal-binding</keyword>
<comment type="catalytic activity">
    <reaction evidence="18">
        <text>tRNA(Cys) + L-cysteine + ATP = L-cysteinyl-tRNA(Cys) + AMP + diphosphate</text>
        <dbReference type="Rhea" id="RHEA:17773"/>
        <dbReference type="Rhea" id="RHEA-COMP:9661"/>
        <dbReference type="Rhea" id="RHEA-COMP:9679"/>
        <dbReference type="ChEBI" id="CHEBI:30616"/>
        <dbReference type="ChEBI" id="CHEBI:33019"/>
        <dbReference type="ChEBI" id="CHEBI:35235"/>
        <dbReference type="ChEBI" id="CHEBI:78442"/>
        <dbReference type="ChEBI" id="CHEBI:78517"/>
        <dbReference type="ChEBI" id="CHEBI:456215"/>
        <dbReference type="EC" id="6.1.1.16"/>
    </reaction>
    <physiologicalReaction direction="right-to-left" evidence="18">
        <dbReference type="Rhea" id="RHEA:17775"/>
    </physiologicalReaction>
</comment>
<name>A0A8K0CUT5_IGNLU</name>
<dbReference type="GO" id="GO:0006423">
    <property type="term" value="P:cysteinyl-tRNA aminoacylation"/>
    <property type="evidence" value="ECO:0007669"/>
    <property type="project" value="InterPro"/>
</dbReference>
<dbReference type="CDD" id="cd00672">
    <property type="entry name" value="CysRS_core"/>
    <property type="match status" value="1"/>
</dbReference>
<dbReference type="InterPro" id="IPR009080">
    <property type="entry name" value="tRNAsynth_Ia_anticodon-bd"/>
</dbReference>
<organism evidence="20 21">
    <name type="scientific">Ignelater luminosus</name>
    <name type="common">Cucubano</name>
    <name type="synonym">Pyrophorus luminosus</name>
    <dbReference type="NCBI Taxonomy" id="2038154"/>
    <lineage>
        <taxon>Eukaryota</taxon>
        <taxon>Metazoa</taxon>
        <taxon>Ecdysozoa</taxon>
        <taxon>Arthropoda</taxon>
        <taxon>Hexapoda</taxon>
        <taxon>Insecta</taxon>
        <taxon>Pterygota</taxon>
        <taxon>Neoptera</taxon>
        <taxon>Endopterygota</taxon>
        <taxon>Coleoptera</taxon>
        <taxon>Polyphaga</taxon>
        <taxon>Elateriformia</taxon>
        <taxon>Elateroidea</taxon>
        <taxon>Elateridae</taxon>
        <taxon>Agrypninae</taxon>
        <taxon>Pyrophorini</taxon>
        <taxon>Ignelater</taxon>
    </lineage>
</organism>
<evidence type="ECO:0000259" key="19">
    <source>
        <dbReference type="Pfam" id="PF01406"/>
    </source>
</evidence>
<keyword evidence="7" id="KW-0862">Zinc</keyword>
<feature type="domain" description="tRNA synthetases class I catalytic" evidence="19">
    <location>
        <begin position="47"/>
        <end position="336"/>
    </location>
</feature>
<comment type="catalytic activity">
    <reaction evidence="14">
        <text>S-disulfanyl-L-cysteine + tRNA(Cys) + ATP = (S)-disulfanyl-L-cysteinyl-tRNA(Cys) + AMP + diphosphate</text>
        <dbReference type="Rhea" id="RHEA:78651"/>
        <dbReference type="Rhea" id="RHEA-COMP:9661"/>
        <dbReference type="Rhea" id="RHEA-COMP:19120"/>
        <dbReference type="ChEBI" id="CHEBI:30616"/>
        <dbReference type="ChEBI" id="CHEBI:33019"/>
        <dbReference type="ChEBI" id="CHEBI:78442"/>
        <dbReference type="ChEBI" id="CHEBI:229465"/>
        <dbReference type="ChEBI" id="CHEBI:229521"/>
        <dbReference type="ChEBI" id="CHEBI:456215"/>
    </reaction>
    <physiologicalReaction direction="left-to-right" evidence="14">
        <dbReference type="Rhea" id="RHEA:78652"/>
    </physiologicalReaction>
</comment>
<dbReference type="SUPFAM" id="SSF47323">
    <property type="entry name" value="Anticodon-binding domain of a subclass of class I aminoacyl-tRNA synthetases"/>
    <property type="match status" value="1"/>
</dbReference>
<keyword evidence="6" id="KW-0547">Nucleotide-binding</keyword>
<keyword evidence="10" id="KW-0030">Aminoacyl-tRNA synthetase</keyword>
<keyword evidence="9" id="KW-0648">Protein biosynthesis</keyword>
<evidence type="ECO:0000256" key="8">
    <source>
        <dbReference type="ARBA" id="ARBA00022840"/>
    </source>
</evidence>
<dbReference type="PANTHER" id="PTHR10890:SF27">
    <property type="entry name" value="CYSTEINE--TRNA LIGASE, MITOCHONDRIAL-RELATED"/>
    <property type="match status" value="1"/>
</dbReference>
<dbReference type="NCBIfam" id="TIGR00435">
    <property type="entry name" value="cysS"/>
    <property type="match status" value="1"/>
</dbReference>
<evidence type="ECO:0000256" key="13">
    <source>
        <dbReference type="ARBA" id="ARBA00045476"/>
    </source>
</evidence>
<gene>
    <name evidence="20" type="ORF">ILUMI_12136</name>
</gene>
<comment type="similarity">
    <text evidence="2">Belongs to the class-I aminoacyl-tRNA synthetase family.</text>
</comment>
<dbReference type="EMBL" id="VTPC01007412">
    <property type="protein sequence ID" value="KAF2894035.1"/>
    <property type="molecule type" value="Genomic_DNA"/>
</dbReference>
<dbReference type="SUPFAM" id="SSF52374">
    <property type="entry name" value="Nucleotidylyl transferase"/>
    <property type="match status" value="1"/>
</dbReference>
<evidence type="ECO:0000313" key="20">
    <source>
        <dbReference type="EMBL" id="KAF2894035.1"/>
    </source>
</evidence>
<keyword evidence="21" id="KW-1185">Reference proteome</keyword>
<dbReference type="PRINTS" id="PR00983">
    <property type="entry name" value="TRNASYNTHCYS"/>
</dbReference>
<protein>
    <recommendedName>
        <fullName evidence="3">cysteine--tRNA ligase</fullName>
        <ecNumber evidence="3">6.1.1.16</ecNumber>
    </recommendedName>
    <alternativeName>
        <fullName evidence="11">Cysteinyl-tRNA synthetase</fullName>
    </alternativeName>
</protein>
<evidence type="ECO:0000256" key="9">
    <source>
        <dbReference type="ARBA" id="ARBA00022917"/>
    </source>
</evidence>
<dbReference type="AlphaFoldDB" id="A0A8K0CUT5"/>
<dbReference type="GO" id="GO:0046872">
    <property type="term" value="F:metal ion binding"/>
    <property type="evidence" value="ECO:0007669"/>
    <property type="project" value="UniProtKB-KW"/>
</dbReference>
<dbReference type="Gene3D" id="1.20.120.1910">
    <property type="entry name" value="Cysteine-tRNA ligase, C-terminal anti-codon recognition domain"/>
    <property type="match status" value="1"/>
</dbReference>
<dbReference type="GO" id="GO:0005524">
    <property type="term" value="F:ATP binding"/>
    <property type="evidence" value="ECO:0007669"/>
    <property type="project" value="UniProtKB-KW"/>
</dbReference>
<evidence type="ECO:0000256" key="4">
    <source>
        <dbReference type="ARBA" id="ARBA00022598"/>
    </source>
</evidence>
<evidence type="ECO:0000256" key="6">
    <source>
        <dbReference type="ARBA" id="ARBA00022741"/>
    </source>
</evidence>
<dbReference type="InterPro" id="IPR024909">
    <property type="entry name" value="Cys-tRNA/MSH_ligase"/>
</dbReference>
<dbReference type="GO" id="GO:0004817">
    <property type="term" value="F:cysteine-tRNA ligase activity"/>
    <property type="evidence" value="ECO:0007669"/>
    <property type="project" value="UniProtKB-EC"/>
</dbReference>